<accession>Q2IMH1</accession>
<dbReference type="Gene3D" id="2.40.30.170">
    <property type="match status" value="1"/>
</dbReference>
<keyword evidence="3" id="KW-0732">Signal</keyword>
<dbReference type="SUPFAM" id="SSF111369">
    <property type="entry name" value="HlyD-like secretion proteins"/>
    <property type="match status" value="1"/>
</dbReference>
<dbReference type="GO" id="GO:0015562">
    <property type="term" value="F:efflux transmembrane transporter activity"/>
    <property type="evidence" value="ECO:0007669"/>
    <property type="project" value="TreeGrafter"/>
</dbReference>
<dbReference type="GO" id="GO:1990281">
    <property type="term" value="C:efflux pump complex"/>
    <property type="evidence" value="ECO:0007669"/>
    <property type="project" value="TreeGrafter"/>
</dbReference>
<dbReference type="Pfam" id="PF25954">
    <property type="entry name" value="Beta-barrel_RND_2"/>
    <property type="match status" value="1"/>
</dbReference>
<evidence type="ECO:0000256" key="3">
    <source>
        <dbReference type="SAM" id="SignalP"/>
    </source>
</evidence>
<dbReference type="EMBL" id="CP000251">
    <property type="protein sequence ID" value="ABC80002.1"/>
    <property type="molecule type" value="Genomic_DNA"/>
</dbReference>
<sequence>MPRATGPRRGCRLLGLALAAAVALPGCKRGGGSTAEAAQEQPPVALAPENVAVVSSRRLQSGPEVAGTLHARRTATLRAEVGGAVAEVRVEAGERVKAGQLLARIDASALQDAVRAARSAVTSAQNALRVAESSARRAHTLAREGAMAEQDAERAEAQLEAARAQVEDAKARLAAAEQQAGKTAVRAPFAGVVSERNVSSGDVVSSGAALYTVIDPSRLQFEGSVPAASVGALAPGAPVDFAVTGFGGRRFDGHIERVNPAVDPSTGQVRVYVDVPNADGRLLAGLYAQGRVASQASEALAAPATAVDATSTPPTVMKVQDGKVQKVAVEIALRDDVAGAVGFRSGVKQGDVLVLGSARGALADGTPVRVVEDPRAQQSN</sequence>
<dbReference type="OrthoDB" id="176710at2"/>
<feature type="signal peptide" evidence="3">
    <location>
        <begin position="1"/>
        <end position="19"/>
    </location>
</feature>
<feature type="coiled-coil region" evidence="2">
    <location>
        <begin position="138"/>
        <end position="179"/>
    </location>
</feature>
<dbReference type="KEGG" id="ade:Adeh_0225"/>
<dbReference type="PANTHER" id="PTHR30469:SF15">
    <property type="entry name" value="HLYD FAMILY OF SECRETION PROTEINS"/>
    <property type="match status" value="1"/>
</dbReference>
<evidence type="ECO:0000313" key="7">
    <source>
        <dbReference type="Proteomes" id="UP000001935"/>
    </source>
</evidence>
<protein>
    <submittedName>
        <fullName evidence="6">Secretion protein HlyD</fullName>
    </submittedName>
</protein>
<feature type="chain" id="PRO_5004210551" evidence="3">
    <location>
        <begin position="20"/>
        <end position="380"/>
    </location>
</feature>
<dbReference type="Pfam" id="PF25973">
    <property type="entry name" value="BSH_CzcB"/>
    <property type="match status" value="1"/>
</dbReference>
<dbReference type="Gene3D" id="2.40.50.100">
    <property type="match status" value="1"/>
</dbReference>
<organism evidence="6 7">
    <name type="scientific">Anaeromyxobacter dehalogenans (strain 2CP-C)</name>
    <dbReference type="NCBI Taxonomy" id="290397"/>
    <lineage>
        <taxon>Bacteria</taxon>
        <taxon>Pseudomonadati</taxon>
        <taxon>Myxococcota</taxon>
        <taxon>Myxococcia</taxon>
        <taxon>Myxococcales</taxon>
        <taxon>Cystobacterineae</taxon>
        <taxon>Anaeromyxobacteraceae</taxon>
        <taxon>Anaeromyxobacter</taxon>
    </lineage>
</organism>
<name>Q2IMH1_ANADE</name>
<evidence type="ECO:0000256" key="1">
    <source>
        <dbReference type="ARBA" id="ARBA00009477"/>
    </source>
</evidence>
<evidence type="ECO:0000259" key="4">
    <source>
        <dbReference type="Pfam" id="PF25954"/>
    </source>
</evidence>
<dbReference type="RefSeq" id="WP_011419285.1">
    <property type="nucleotide sequence ID" value="NC_007760.1"/>
</dbReference>
<dbReference type="InterPro" id="IPR006143">
    <property type="entry name" value="RND_pump_MFP"/>
</dbReference>
<evidence type="ECO:0000259" key="5">
    <source>
        <dbReference type="Pfam" id="PF25973"/>
    </source>
</evidence>
<dbReference type="HOGENOM" id="CLU_018816_1_2_7"/>
<dbReference type="InterPro" id="IPR058647">
    <property type="entry name" value="BSH_CzcB-like"/>
</dbReference>
<keyword evidence="2" id="KW-0175">Coiled coil</keyword>
<feature type="domain" description="CusB-like beta-barrel" evidence="4">
    <location>
        <begin position="224"/>
        <end position="295"/>
    </location>
</feature>
<evidence type="ECO:0000256" key="2">
    <source>
        <dbReference type="SAM" id="Coils"/>
    </source>
</evidence>
<feature type="domain" description="CzcB-like barrel-sandwich hybrid" evidence="5">
    <location>
        <begin position="73"/>
        <end position="215"/>
    </location>
</feature>
<dbReference type="eggNOG" id="COG0845">
    <property type="taxonomic scope" value="Bacteria"/>
</dbReference>
<dbReference type="STRING" id="290397.Adeh_0225"/>
<dbReference type="Gene3D" id="2.40.420.20">
    <property type="match status" value="1"/>
</dbReference>
<dbReference type="InterPro" id="IPR058792">
    <property type="entry name" value="Beta-barrel_RND_2"/>
</dbReference>
<comment type="similarity">
    <text evidence="1">Belongs to the membrane fusion protein (MFP) (TC 8.A.1) family.</text>
</comment>
<gene>
    <name evidence="6" type="ordered locus">Adeh_0225</name>
</gene>
<dbReference type="Proteomes" id="UP000001935">
    <property type="component" value="Chromosome"/>
</dbReference>
<reference evidence="6" key="1">
    <citation type="submission" date="2006-01" db="EMBL/GenBank/DDBJ databases">
        <title>Complete sequence of Anaeromyxobacter dehalogenans 2CP-C.</title>
        <authorList>
            <consortium name="US DOE Joint Genome Institute"/>
            <person name="Copeland A."/>
            <person name="Lucas S."/>
            <person name="Lapidus A."/>
            <person name="Barry K."/>
            <person name="Detter J.C."/>
            <person name="Glavina T."/>
            <person name="Hammon N."/>
            <person name="Israni S."/>
            <person name="Pitluck S."/>
            <person name="Brettin T."/>
            <person name="Bruce D."/>
            <person name="Han C."/>
            <person name="Tapia R."/>
            <person name="Gilna P."/>
            <person name="Kiss H."/>
            <person name="Schmutz J."/>
            <person name="Larimer F."/>
            <person name="Land M."/>
            <person name="Kyrpides N."/>
            <person name="Anderson I."/>
            <person name="Sanford R.A."/>
            <person name="Ritalahti K.M."/>
            <person name="Thomas H.S."/>
            <person name="Kirby J.R."/>
            <person name="Zhulin I.B."/>
            <person name="Loeffler F.E."/>
            <person name="Richardson P."/>
        </authorList>
    </citation>
    <scope>NUCLEOTIDE SEQUENCE</scope>
    <source>
        <strain evidence="6">2CP-C</strain>
    </source>
</reference>
<dbReference type="Gene3D" id="1.10.287.470">
    <property type="entry name" value="Helix hairpin bin"/>
    <property type="match status" value="1"/>
</dbReference>
<proteinExistence type="inferred from homology"/>
<dbReference type="AlphaFoldDB" id="Q2IMH1"/>
<evidence type="ECO:0000313" key="6">
    <source>
        <dbReference type="EMBL" id="ABC80002.1"/>
    </source>
</evidence>
<dbReference type="PANTHER" id="PTHR30469">
    <property type="entry name" value="MULTIDRUG RESISTANCE PROTEIN MDTA"/>
    <property type="match status" value="1"/>
</dbReference>
<dbReference type="NCBIfam" id="TIGR01730">
    <property type="entry name" value="RND_mfp"/>
    <property type="match status" value="1"/>
</dbReference>